<dbReference type="EnsemblMetazoa" id="GPPI009871-RA">
    <property type="protein sequence ID" value="GPPI009871-PA"/>
    <property type="gene ID" value="GPPI009871"/>
</dbReference>
<evidence type="ECO:0000313" key="1">
    <source>
        <dbReference type="EnsemblMetazoa" id="GPPI009871-PA"/>
    </source>
</evidence>
<keyword evidence="2" id="KW-1185">Reference proteome</keyword>
<accession>A0A1B0AVA4</accession>
<dbReference type="AlphaFoldDB" id="A0A1B0AVA4"/>
<reference evidence="1" key="2">
    <citation type="submission" date="2020-05" db="UniProtKB">
        <authorList>
            <consortium name="EnsemblMetazoa"/>
        </authorList>
    </citation>
    <scope>IDENTIFICATION</scope>
    <source>
        <strain evidence="1">IAEA</strain>
    </source>
</reference>
<dbReference type="VEuPathDB" id="VectorBase:GPPI009871"/>
<dbReference type="EMBL" id="JXJN01004133">
    <property type="status" value="NOT_ANNOTATED_CDS"/>
    <property type="molecule type" value="Genomic_DNA"/>
</dbReference>
<evidence type="ECO:0000313" key="2">
    <source>
        <dbReference type="Proteomes" id="UP000092460"/>
    </source>
</evidence>
<dbReference type="Proteomes" id="UP000092460">
    <property type="component" value="Unassembled WGS sequence"/>
</dbReference>
<reference evidence="2" key="1">
    <citation type="submission" date="2015-01" db="EMBL/GenBank/DDBJ databases">
        <authorList>
            <person name="Aksoy S."/>
            <person name="Warren W."/>
            <person name="Wilson R.K."/>
        </authorList>
    </citation>
    <scope>NUCLEOTIDE SEQUENCE [LARGE SCALE GENOMIC DNA]</scope>
    <source>
        <strain evidence="2">IAEA</strain>
    </source>
</reference>
<proteinExistence type="predicted"/>
<name>A0A1B0AVA4_9MUSC</name>
<protein>
    <submittedName>
        <fullName evidence="1">Uncharacterized protein</fullName>
    </submittedName>
</protein>
<dbReference type="EMBL" id="JXJN01004134">
    <property type="status" value="NOT_ANNOTATED_CDS"/>
    <property type="molecule type" value="Genomic_DNA"/>
</dbReference>
<sequence length="121" mass="13201">MSSSSSNFNFMFENFTGEGDVSSSMVAILGTLKGALLPHVEDEFLVKPHSTPIYSKAAVAVVITGDLISISETNVMSTGCAISRLCDTSEFKKYICPILGFNERDNFAILTIFLTDRRLHA</sequence>
<organism evidence="1 2">
    <name type="scientific">Glossina palpalis gambiensis</name>
    <dbReference type="NCBI Taxonomy" id="67801"/>
    <lineage>
        <taxon>Eukaryota</taxon>
        <taxon>Metazoa</taxon>
        <taxon>Ecdysozoa</taxon>
        <taxon>Arthropoda</taxon>
        <taxon>Hexapoda</taxon>
        <taxon>Insecta</taxon>
        <taxon>Pterygota</taxon>
        <taxon>Neoptera</taxon>
        <taxon>Endopterygota</taxon>
        <taxon>Diptera</taxon>
        <taxon>Brachycera</taxon>
        <taxon>Muscomorpha</taxon>
        <taxon>Hippoboscoidea</taxon>
        <taxon>Glossinidae</taxon>
        <taxon>Glossina</taxon>
    </lineage>
</organism>